<comment type="caution">
    <text evidence="5">The sequence shown here is derived from an EMBL/GenBank/DDBJ whole genome shotgun (WGS) entry which is preliminary data.</text>
</comment>
<protein>
    <submittedName>
        <fullName evidence="5">Helix-turn-helix transcriptional regulator</fullName>
    </submittedName>
</protein>
<dbReference type="PANTHER" id="PTHR43280:SF2">
    <property type="entry name" value="HTH-TYPE TRANSCRIPTIONAL REGULATOR EXSA"/>
    <property type="match status" value="1"/>
</dbReference>
<dbReference type="PROSITE" id="PS01124">
    <property type="entry name" value="HTH_ARAC_FAMILY_2"/>
    <property type="match status" value="1"/>
</dbReference>
<evidence type="ECO:0000256" key="1">
    <source>
        <dbReference type="ARBA" id="ARBA00023015"/>
    </source>
</evidence>
<keyword evidence="6" id="KW-1185">Reference proteome</keyword>
<dbReference type="InterPro" id="IPR009057">
    <property type="entry name" value="Homeodomain-like_sf"/>
</dbReference>
<dbReference type="EMBL" id="SUME01000001">
    <property type="protein sequence ID" value="TJZ63013.1"/>
    <property type="molecule type" value="Genomic_DNA"/>
</dbReference>
<dbReference type="OrthoDB" id="9779074at2"/>
<dbReference type="GO" id="GO:0003700">
    <property type="term" value="F:DNA-binding transcription factor activity"/>
    <property type="evidence" value="ECO:0007669"/>
    <property type="project" value="InterPro"/>
</dbReference>
<dbReference type="Pfam" id="PF12833">
    <property type="entry name" value="HTH_18"/>
    <property type="match status" value="1"/>
</dbReference>
<feature type="domain" description="HTH araC/xylS-type" evidence="4">
    <location>
        <begin position="223"/>
        <end position="323"/>
    </location>
</feature>
<dbReference type="PROSITE" id="PS00041">
    <property type="entry name" value="HTH_ARAC_FAMILY_1"/>
    <property type="match status" value="1"/>
</dbReference>
<dbReference type="SMART" id="SM00342">
    <property type="entry name" value="HTH_ARAC"/>
    <property type="match status" value="1"/>
</dbReference>
<dbReference type="Gene3D" id="1.10.10.60">
    <property type="entry name" value="Homeodomain-like"/>
    <property type="match status" value="1"/>
</dbReference>
<keyword evidence="1" id="KW-0805">Transcription regulation</keyword>
<sequence length="326" mass="37214">MVYIGFILQVCPSHSTDQPSAEVTFGTKQLPFAQSHRYTIDGALIHRSRYNRYSLVMDHYEIQHANGLTFDIPINRPIYTLIAQHTGEMTISSIPGNSSLRFQPGYCGMVFCAPGTYTITLDSAHQHIDLLGIDYSIIEILYEEFELLQAFVEQDKSSGIHSMPLMQVDKVFIRKLAHLLYPKVPRAKDYNSHLLQYLPGIVSAYKGLVHGKDQRSYDAQKLEEICQYIRHELNEHYTTPPVEHIAHHAFISHDKLGKLFERLHMTPKQYIQQEKMKLIAAYLLDSDKSISALADQFGFSDNNALIKSFKSVHGISPGAYRTQNRL</sequence>
<accession>A0A4U0P6G5</accession>
<name>A0A4U0P6G5_9SPHI</name>
<dbReference type="InterPro" id="IPR018060">
    <property type="entry name" value="HTH_AraC"/>
</dbReference>
<dbReference type="GO" id="GO:0043565">
    <property type="term" value="F:sequence-specific DNA binding"/>
    <property type="evidence" value="ECO:0007669"/>
    <property type="project" value="InterPro"/>
</dbReference>
<evidence type="ECO:0000259" key="4">
    <source>
        <dbReference type="PROSITE" id="PS01124"/>
    </source>
</evidence>
<proteinExistence type="predicted"/>
<dbReference type="AlphaFoldDB" id="A0A4U0P6G5"/>
<dbReference type="Proteomes" id="UP000306808">
    <property type="component" value="Unassembled WGS sequence"/>
</dbReference>
<evidence type="ECO:0000313" key="6">
    <source>
        <dbReference type="Proteomes" id="UP000306808"/>
    </source>
</evidence>
<dbReference type="PANTHER" id="PTHR43280">
    <property type="entry name" value="ARAC-FAMILY TRANSCRIPTIONAL REGULATOR"/>
    <property type="match status" value="1"/>
</dbReference>
<dbReference type="RefSeq" id="WP_136899452.1">
    <property type="nucleotide sequence ID" value="NZ_SUME01000001.1"/>
</dbReference>
<evidence type="ECO:0000313" key="5">
    <source>
        <dbReference type="EMBL" id="TJZ63013.1"/>
    </source>
</evidence>
<evidence type="ECO:0000256" key="2">
    <source>
        <dbReference type="ARBA" id="ARBA00023125"/>
    </source>
</evidence>
<gene>
    <name evidence="5" type="ORF">FAZ15_01570</name>
</gene>
<reference evidence="5 6" key="1">
    <citation type="submission" date="2019-04" db="EMBL/GenBank/DDBJ databases">
        <title>Sphingobacterium olei sp. nov., isolated from oil-contaminated soil.</title>
        <authorList>
            <person name="Liu B."/>
        </authorList>
    </citation>
    <scope>NUCLEOTIDE SEQUENCE [LARGE SCALE GENOMIC DNA]</scope>
    <source>
        <strain evidence="5 6">HAL-9</strain>
    </source>
</reference>
<evidence type="ECO:0000256" key="3">
    <source>
        <dbReference type="ARBA" id="ARBA00023163"/>
    </source>
</evidence>
<dbReference type="InterPro" id="IPR018062">
    <property type="entry name" value="HTH_AraC-typ_CS"/>
</dbReference>
<keyword evidence="3" id="KW-0804">Transcription</keyword>
<keyword evidence="2" id="KW-0238">DNA-binding</keyword>
<dbReference type="SUPFAM" id="SSF46689">
    <property type="entry name" value="Homeodomain-like"/>
    <property type="match status" value="1"/>
</dbReference>
<organism evidence="5 6">
    <name type="scientific">Sphingobacterium olei</name>
    <dbReference type="NCBI Taxonomy" id="2571155"/>
    <lineage>
        <taxon>Bacteria</taxon>
        <taxon>Pseudomonadati</taxon>
        <taxon>Bacteroidota</taxon>
        <taxon>Sphingobacteriia</taxon>
        <taxon>Sphingobacteriales</taxon>
        <taxon>Sphingobacteriaceae</taxon>
        <taxon>Sphingobacterium</taxon>
    </lineage>
</organism>